<dbReference type="AlphaFoldDB" id="A0A6A4FPB1"/>
<reference evidence="2 3" key="1">
    <citation type="submission" date="2018-08" db="EMBL/GenBank/DDBJ databases">
        <title>Genomic investigation of the strawberry pathogen Phytophthora fragariae indicates pathogenicity is determined by transcriptional variation in three key races.</title>
        <authorList>
            <person name="Adams T.M."/>
            <person name="Armitage A.D."/>
            <person name="Sobczyk M.K."/>
            <person name="Bates H.J."/>
            <person name="Dunwell J.M."/>
            <person name="Nellist C.F."/>
            <person name="Harrison R.J."/>
        </authorList>
    </citation>
    <scope>NUCLEOTIDE SEQUENCE [LARGE SCALE GENOMIC DNA]</scope>
    <source>
        <strain evidence="2 3">SCRP333</strain>
    </source>
</reference>
<comment type="caution">
    <text evidence="2">The sequence shown here is derived from an EMBL/GenBank/DDBJ whole genome shotgun (WGS) entry which is preliminary data.</text>
</comment>
<name>A0A6A4FPB1_9STRA</name>
<evidence type="ECO:0000313" key="3">
    <source>
        <dbReference type="Proteomes" id="UP000434957"/>
    </source>
</evidence>
<proteinExistence type="predicted"/>
<accession>A0A6A4FPB1</accession>
<feature type="region of interest" description="Disordered" evidence="1">
    <location>
        <begin position="72"/>
        <end position="109"/>
    </location>
</feature>
<dbReference type="EMBL" id="QXFT01000459">
    <property type="protein sequence ID" value="KAE9343381.1"/>
    <property type="molecule type" value="Genomic_DNA"/>
</dbReference>
<gene>
    <name evidence="2" type="ORF">PR003_g9011</name>
</gene>
<feature type="region of interest" description="Disordered" evidence="1">
    <location>
        <begin position="228"/>
        <end position="301"/>
    </location>
</feature>
<evidence type="ECO:0000313" key="2">
    <source>
        <dbReference type="EMBL" id="KAE9343381.1"/>
    </source>
</evidence>
<protein>
    <submittedName>
        <fullName evidence="2">Uncharacterized protein</fullName>
    </submittedName>
</protein>
<feature type="region of interest" description="Disordered" evidence="1">
    <location>
        <begin position="121"/>
        <end position="146"/>
    </location>
</feature>
<feature type="compositionally biased region" description="Low complexity" evidence="1">
    <location>
        <begin position="72"/>
        <end position="90"/>
    </location>
</feature>
<evidence type="ECO:0000256" key="1">
    <source>
        <dbReference type="SAM" id="MobiDB-lite"/>
    </source>
</evidence>
<feature type="compositionally biased region" description="Low complexity" evidence="1">
    <location>
        <begin position="228"/>
        <end position="246"/>
    </location>
</feature>
<sequence length="361" mass="39922">MFVIAMMTRYWVRLLQPTGDRAVRRTRFYHLFAALSVLGAVLDVLVSESARGNYWVALNTMRDVKSAALLSSARLRSPSHSTSSSVTSETNRGDTTAPPPLESQVHSRQVLQAQRARPGLLLRRVRDEKHRDHSRRPPETKGARVPPLHLRARAEQRVQCVGRAIGQGKSDGNGSHAVLHPQLVKVTFAALSVLGAVLDVLVSESARGNYWVALNTMRDVKSAALLSSARLRSPSHSTSSSVTSETNRGDTTAPPPLESQVHSRQVLQAQRARPGLLLRRVRDEKHRDHSRRPPETKGARVPPLHLRARAEQRVQCVGRAIGQGKSDGNGSHAVLHPQLVKVTYANHDRTRCVLDHDETNF</sequence>
<dbReference type="Proteomes" id="UP000434957">
    <property type="component" value="Unassembled WGS sequence"/>
</dbReference>
<feature type="compositionally biased region" description="Basic and acidic residues" evidence="1">
    <location>
        <begin position="280"/>
        <end position="298"/>
    </location>
</feature>
<feature type="compositionally biased region" description="Basic and acidic residues" evidence="1">
    <location>
        <begin position="124"/>
        <end position="142"/>
    </location>
</feature>
<keyword evidence="3" id="KW-1185">Reference proteome</keyword>
<organism evidence="2 3">
    <name type="scientific">Phytophthora rubi</name>
    <dbReference type="NCBI Taxonomy" id="129364"/>
    <lineage>
        <taxon>Eukaryota</taxon>
        <taxon>Sar</taxon>
        <taxon>Stramenopiles</taxon>
        <taxon>Oomycota</taxon>
        <taxon>Peronosporomycetes</taxon>
        <taxon>Peronosporales</taxon>
        <taxon>Peronosporaceae</taxon>
        <taxon>Phytophthora</taxon>
    </lineage>
</organism>